<reference evidence="3 4" key="1">
    <citation type="submission" date="2020-04" db="EMBL/GenBank/DDBJ databases">
        <authorList>
            <person name="Klaysubun C."/>
            <person name="Duangmal K."/>
            <person name="Lipun K."/>
        </authorList>
    </citation>
    <scope>NUCLEOTIDE SEQUENCE [LARGE SCALE GENOMIC DNA]</scope>
    <source>
        <strain evidence="3 4">DSM 45300</strain>
    </source>
</reference>
<name>A0A848DDB6_9PSEU</name>
<evidence type="ECO:0000259" key="2">
    <source>
        <dbReference type="Pfam" id="PF01575"/>
    </source>
</evidence>
<dbReference type="EMBL" id="JAAXKZ010000006">
    <property type="protein sequence ID" value="NMH90557.1"/>
    <property type="molecule type" value="Genomic_DNA"/>
</dbReference>
<comment type="caution">
    <text evidence="3">The sequence shown here is derived from an EMBL/GenBank/DDBJ whole genome shotgun (WGS) entry which is preliminary data.</text>
</comment>
<dbReference type="AlphaFoldDB" id="A0A848DDB6"/>
<organism evidence="3 4">
    <name type="scientific">Pseudonocardia bannensis</name>
    <dbReference type="NCBI Taxonomy" id="630973"/>
    <lineage>
        <taxon>Bacteria</taxon>
        <taxon>Bacillati</taxon>
        <taxon>Actinomycetota</taxon>
        <taxon>Actinomycetes</taxon>
        <taxon>Pseudonocardiales</taxon>
        <taxon>Pseudonocardiaceae</taxon>
        <taxon>Pseudonocardia</taxon>
    </lineage>
</organism>
<proteinExistence type="inferred from homology"/>
<dbReference type="InterPro" id="IPR029069">
    <property type="entry name" value="HotDog_dom_sf"/>
</dbReference>
<dbReference type="InterPro" id="IPR002539">
    <property type="entry name" value="MaoC-like_dom"/>
</dbReference>
<keyword evidence="4" id="KW-1185">Reference proteome</keyword>
<dbReference type="Gene3D" id="3.10.129.10">
    <property type="entry name" value="Hotdog Thioesterase"/>
    <property type="match status" value="1"/>
</dbReference>
<dbReference type="InterPro" id="IPR039375">
    <property type="entry name" value="NodN-like"/>
</dbReference>
<dbReference type="SUPFAM" id="SSF54637">
    <property type="entry name" value="Thioesterase/thiol ester dehydrase-isomerase"/>
    <property type="match status" value="1"/>
</dbReference>
<dbReference type="PANTHER" id="PTHR42993:SF1">
    <property type="entry name" value="MAOC-LIKE DEHYDRATASE DOMAIN-CONTAINING PROTEIN"/>
    <property type="match status" value="1"/>
</dbReference>
<accession>A0A848DDB6</accession>
<protein>
    <submittedName>
        <fullName evidence="3">MaoC family dehydratase</fullName>
    </submittedName>
</protein>
<dbReference type="Proteomes" id="UP000586918">
    <property type="component" value="Unassembled WGS sequence"/>
</dbReference>
<dbReference type="CDD" id="cd03450">
    <property type="entry name" value="NodN"/>
    <property type="match status" value="1"/>
</dbReference>
<feature type="domain" description="MaoC-like" evidence="2">
    <location>
        <begin position="30"/>
        <end position="142"/>
    </location>
</feature>
<comment type="similarity">
    <text evidence="1">Belongs to the enoyl-CoA hydratase/isomerase family.</text>
</comment>
<gene>
    <name evidence="3" type="ORF">HF519_02950</name>
</gene>
<evidence type="ECO:0000313" key="4">
    <source>
        <dbReference type="Proteomes" id="UP000586918"/>
    </source>
</evidence>
<dbReference type="PANTHER" id="PTHR42993">
    <property type="entry name" value="MAOC-LIKE DEHYDRATASE DOMAIN-CONTAINING PROTEIN"/>
    <property type="match status" value="1"/>
</dbReference>
<evidence type="ECO:0000313" key="3">
    <source>
        <dbReference type="EMBL" id="NMH90557.1"/>
    </source>
</evidence>
<evidence type="ECO:0000256" key="1">
    <source>
        <dbReference type="ARBA" id="ARBA00005254"/>
    </source>
</evidence>
<sequence>MGAGDGTAGRSGARVFRSAAEVVAAKGDFLGRSDWVVVDEARIRLFADATGDHHWLHLDHARAAEGPFGTTIAHGFLTLALIAEFAPQVVRFEGSDMGVNYGLNRVRFPAPVPAGGRIRAAVELVDAAEIDGGVQVVMRYTVELQGSDKPVCVAEHVNRRYFGA</sequence>
<dbReference type="Pfam" id="PF01575">
    <property type="entry name" value="MaoC_dehydratas"/>
    <property type="match status" value="1"/>
</dbReference>